<organism evidence="2 3">
    <name type="scientific">Cupriavidus basilensis</name>
    <dbReference type="NCBI Taxonomy" id="68895"/>
    <lineage>
        <taxon>Bacteria</taxon>
        <taxon>Pseudomonadati</taxon>
        <taxon>Pseudomonadota</taxon>
        <taxon>Betaproteobacteria</taxon>
        <taxon>Burkholderiales</taxon>
        <taxon>Burkholderiaceae</taxon>
        <taxon>Cupriavidus</taxon>
    </lineage>
</organism>
<dbReference type="PROSITE" id="PS51747">
    <property type="entry name" value="CYT_DCMP_DEAMINASES_2"/>
    <property type="match status" value="1"/>
</dbReference>
<keyword evidence="3" id="KW-1185">Reference proteome</keyword>
<protein>
    <submittedName>
        <fullName evidence="2">Nucleoside deaminase</fullName>
    </submittedName>
</protein>
<evidence type="ECO:0000313" key="2">
    <source>
        <dbReference type="EMBL" id="MDF3839988.1"/>
    </source>
</evidence>
<name>A0ABT6B592_9BURK</name>
<dbReference type="SUPFAM" id="SSF53927">
    <property type="entry name" value="Cytidine deaminase-like"/>
    <property type="match status" value="1"/>
</dbReference>
<dbReference type="InterPro" id="IPR016193">
    <property type="entry name" value="Cytidine_deaminase-like"/>
</dbReference>
<dbReference type="EMBL" id="JARJLM010000723">
    <property type="protein sequence ID" value="MDF3839988.1"/>
    <property type="molecule type" value="Genomic_DNA"/>
</dbReference>
<feature type="domain" description="CMP/dCMP-type deaminase" evidence="1">
    <location>
        <begin position="5"/>
        <end position="120"/>
    </location>
</feature>
<evidence type="ECO:0000259" key="1">
    <source>
        <dbReference type="PROSITE" id="PS51747"/>
    </source>
</evidence>
<dbReference type="Proteomes" id="UP001216674">
    <property type="component" value="Unassembled WGS sequence"/>
</dbReference>
<evidence type="ECO:0000313" key="3">
    <source>
        <dbReference type="Proteomes" id="UP001216674"/>
    </source>
</evidence>
<dbReference type="RefSeq" id="WP_276269556.1">
    <property type="nucleotide sequence ID" value="NZ_JARJLM010000723.1"/>
</dbReference>
<proteinExistence type="predicted"/>
<dbReference type="InterPro" id="IPR002125">
    <property type="entry name" value="CMP_dCMP_dom"/>
</dbReference>
<dbReference type="Gene3D" id="3.40.140.10">
    <property type="entry name" value="Cytidine Deaminase, domain 2"/>
    <property type="match status" value="1"/>
</dbReference>
<gene>
    <name evidence="2" type="ORF">P3W85_44760</name>
</gene>
<dbReference type="CDD" id="cd01285">
    <property type="entry name" value="nucleoside_deaminase"/>
    <property type="match status" value="1"/>
</dbReference>
<reference evidence="2 3" key="1">
    <citation type="submission" date="2023-03" db="EMBL/GenBank/DDBJ databases">
        <title>Draft assemblies of triclosan tolerant bacteria isolated from returned activated sludge.</title>
        <authorList>
            <person name="Van Hamelsveld S."/>
        </authorList>
    </citation>
    <scope>NUCLEOTIDE SEQUENCE [LARGE SCALE GENOMIC DNA]</scope>
    <source>
        <strain evidence="2 3">GW210010_S58</strain>
    </source>
</reference>
<accession>A0ABT6B592</accession>
<dbReference type="PANTHER" id="PTHR11079:SF161">
    <property type="entry name" value="CMP_DCMP-TYPE DEAMINASE DOMAIN-CONTAINING PROTEIN"/>
    <property type="match status" value="1"/>
</dbReference>
<dbReference type="Pfam" id="PF00383">
    <property type="entry name" value="dCMP_cyt_deam_1"/>
    <property type="match status" value="1"/>
</dbReference>
<sequence>MMASDLAERLAQRMNEAVAYSVEHVHNGGIPFTAFVVDATGAVLGRGVNRVREHHDPTAHAEVEAIRDACRATGRPHLHGMTLLASGEPCAMCYLSALFAGISHVLFAVDRDEAARYGFDYRGTYTVFASDPSAWHSPTVHKLSIPDGLVPFLAFRSGLRAS</sequence>
<comment type="caution">
    <text evidence="2">The sequence shown here is derived from an EMBL/GenBank/DDBJ whole genome shotgun (WGS) entry which is preliminary data.</text>
</comment>
<dbReference type="PANTHER" id="PTHR11079">
    <property type="entry name" value="CYTOSINE DEAMINASE FAMILY MEMBER"/>
    <property type="match status" value="1"/>
</dbReference>